<reference evidence="1" key="1">
    <citation type="submission" date="2022-03" db="EMBL/GenBank/DDBJ databases">
        <authorList>
            <person name="Lindestad O."/>
        </authorList>
    </citation>
    <scope>NUCLEOTIDE SEQUENCE</scope>
</reference>
<sequence length="87" mass="10019">MDTSKYSAPKLPTIKNMLEDISDPSAVQGEEKLKISNNEGLLFDAYNCYLNIKRLKEDLITQDSLNTKLEDLNTELLQNIENMKKQR</sequence>
<evidence type="ECO:0000313" key="1">
    <source>
        <dbReference type="EMBL" id="CAH2268817.1"/>
    </source>
</evidence>
<dbReference type="EMBL" id="CAKXAJ010026474">
    <property type="protein sequence ID" value="CAH2268817.1"/>
    <property type="molecule type" value="Genomic_DNA"/>
</dbReference>
<keyword evidence="2" id="KW-1185">Reference proteome</keyword>
<proteinExistence type="predicted"/>
<name>A0A8S4SNF1_9NEOP</name>
<protein>
    <submittedName>
        <fullName evidence="1">Jg8992 protein</fullName>
    </submittedName>
</protein>
<comment type="caution">
    <text evidence="1">The sequence shown here is derived from an EMBL/GenBank/DDBJ whole genome shotgun (WGS) entry which is preliminary data.</text>
</comment>
<organism evidence="1 2">
    <name type="scientific">Pararge aegeria aegeria</name>
    <dbReference type="NCBI Taxonomy" id="348720"/>
    <lineage>
        <taxon>Eukaryota</taxon>
        <taxon>Metazoa</taxon>
        <taxon>Ecdysozoa</taxon>
        <taxon>Arthropoda</taxon>
        <taxon>Hexapoda</taxon>
        <taxon>Insecta</taxon>
        <taxon>Pterygota</taxon>
        <taxon>Neoptera</taxon>
        <taxon>Endopterygota</taxon>
        <taxon>Lepidoptera</taxon>
        <taxon>Glossata</taxon>
        <taxon>Ditrysia</taxon>
        <taxon>Papilionoidea</taxon>
        <taxon>Nymphalidae</taxon>
        <taxon>Satyrinae</taxon>
        <taxon>Satyrini</taxon>
        <taxon>Parargina</taxon>
        <taxon>Pararge</taxon>
    </lineage>
</organism>
<evidence type="ECO:0000313" key="2">
    <source>
        <dbReference type="Proteomes" id="UP000838756"/>
    </source>
</evidence>
<dbReference type="Proteomes" id="UP000838756">
    <property type="component" value="Unassembled WGS sequence"/>
</dbReference>
<accession>A0A8S4SNF1</accession>
<dbReference type="AlphaFoldDB" id="A0A8S4SNF1"/>
<gene>
    <name evidence="1" type="primary">jg8992</name>
    <name evidence="1" type="ORF">PAEG_LOCUS27129</name>
</gene>
<dbReference type="OrthoDB" id="7159172at2759"/>